<dbReference type="VEuPathDB" id="TriTrypDB:TvY486_1012720"/>
<evidence type="ECO:0000313" key="1">
    <source>
        <dbReference type="EMBL" id="CCC52229.1"/>
    </source>
</evidence>
<protein>
    <submittedName>
        <fullName evidence="1">Uncharacterized protein</fullName>
    </submittedName>
</protein>
<dbReference type="AlphaFoldDB" id="G0U467"/>
<name>G0U467_TRYVY</name>
<accession>G0U467</accession>
<gene>
    <name evidence="1" type="ORF">TVY486_1012720</name>
</gene>
<reference evidence="1" key="1">
    <citation type="journal article" date="2012" name="Proc. Natl. Acad. Sci. U.S.A.">
        <title>Antigenic diversity is generated by distinct evolutionary mechanisms in African trypanosome species.</title>
        <authorList>
            <person name="Jackson A.P."/>
            <person name="Berry A."/>
            <person name="Aslett M."/>
            <person name="Allison H.C."/>
            <person name="Burton P."/>
            <person name="Vavrova-Anderson J."/>
            <person name="Brown R."/>
            <person name="Browne H."/>
            <person name="Corton N."/>
            <person name="Hauser H."/>
            <person name="Gamble J."/>
            <person name="Gilderthorp R."/>
            <person name="Marcello L."/>
            <person name="McQuillan J."/>
            <person name="Otto T.D."/>
            <person name="Quail M.A."/>
            <person name="Sanders M.J."/>
            <person name="van Tonder A."/>
            <person name="Ginger M.L."/>
            <person name="Field M.C."/>
            <person name="Barry J.D."/>
            <person name="Hertz-Fowler C."/>
            <person name="Berriman M."/>
        </authorList>
    </citation>
    <scope>NUCLEOTIDE SEQUENCE</scope>
    <source>
        <strain evidence="1">Y486</strain>
    </source>
</reference>
<sequence>GHRDVWSFSMRVQLRCLFFPTPRVDHVMRARPSPARYSIQETWVNRLLMGSAVSFVSTCRHFVIIPLFAYCYMEVAPLLQSRVSAPLYPPTSLSLYIYIHPSTLPPSSAFFLKFLSMVAYR</sequence>
<dbReference type="EMBL" id="HE573026">
    <property type="protein sequence ID" value="CCC52229.1"/>
    <property type="molecule type" value="Genomic_DNA"/>
</dbReference>
<organism evidence="1">
    <name type="scientific">Trypanosoma vivax (strain Y486)</name>
    <dbReference type="NCBI Taxonomy" id="1055687"/>
    <lineage>
        <taxon>Eukaryota</taxon>
        <taxon>Discoba</taxon>
        <taxon>Euglenozoa</taxon>
        <taxon>Kinetoplastea</taxon>
        <taxon>Metakinetoplastina</taxon>
        <taxon>Trypanosomatida</taxon>
        <taxon>Trypanosomatidae</taxon>
        <taxon>Trypanosoma</taxon>
        <taxon>Duttonella</taxon>
    </lineage>
</organism>
<feature type="non-terminal residue" evidence="1">
    <location>
        <position position="1"/>
    </location>
</feature>
<proteinExistence type="predicted"/>